<evidence type="ECO:0000313" key="1">
    <source>
        <dbReference type="EMBL" id="KAF0739594.1"/>
    </source>
</evidence>
<organism evidence="1 2">
    <name type="scientific">Aphanomyces euteiches</name>
    <dbReference type="NCBI Taxonomy" id="100861"/>
    <lineage>
        <taxon>Eukaryota</taxon>
        <taxon>Sar</taxon>
        <taxon>Stramenopiles</taxon>
        <taxon>Oomycota</taxon>
        <taxon>Saprolegniomycetes</taxon>
        <taxon>Saprolegniales</taxon>
        <taxon>Verrucalvaceae</taxon>
        <taxon>Aphanomyces</taxon>
    </lineage>
</organism>
<dbReference type="VEuPathDB" id="FungiDB:AeMF1_012932"/>
<reference evidence="1 2" key="1">
    <citation type="submission" date="2019-07" db="EMBL/GenBank/DDBJ databases">
        <title>Genomics analysis of Aphanomyces spp. identifies a new class of oomycete effector associated with host adaptation.</title>
        <authorList>
            <person name="Gaulin E."/>
        </authorList>
    </citation>
    <scope>NUCLEOTIDE SEQUENCE [LARGE SCALE GENOMIC DNA]</scope>
    <source>
        <strain evidence="1 2">ATCC 201684</strain>
    </source>
</reference>
<gene>
    <name evidence="1" type="ORF">Ae201684_004773</name>
</gene>
<protein>
    <submittedName>
        <fullName evidence="1">Uncharacterized protein</fullName>
    </submittedName>
</protein>
<evidence type="ECO:0000313" key="2">
    <source>
        <dbReference type="Proteomes" id="UP000481153"/>
    </source>
</evidence>
<dbReference type="Proteomes" id="UP000481153">
    <property type="component" value="Unassembled WGS sequence"/>
</dbReference>
<keyword evidence="2" id="KW-1185">Reference proteome</keyword>
<comment type="caution">
    <text evidence="1">The sequence shown here is derived from an EMBL/GenBank/DDBJ whole genome shotgun (WGS) entry which is preliminary data.</text>
</comment>
<accession>A0A6G0XHC0</accession>
<proteinExistence type="predicted"/>
<dbReference type="AlphaFoldDB" id="A0A6G0XHC0"/>
<sequence length="409" mass="46396">MSDASVVHGCVAMMMDDIPPPLDFFLPDIDESLFDEASSFEAPAGKVPVPPRNRSNKILVDLAMLHNEAYDLTCLLENLKNERKNRAKEMPRGKWAQVARNQLTLKLRAMRENEELKTMLKDQTAWRQQLEYLLLRKPRATMNRMTDERWRMLHLSSIHDERLEAIHAIANRQFDQMESDMVVAGLLDATDEIDEFRSQVMPMQLHGEAIRFTTLDGPQYAVAEALWSTIQNIGRRPQTAKLSYKCEVEAIDINTLYLRQRVGTVDGAFRLEAGVVIKRFVVNQKTCIVWRTVLVDDAKPFSSNSSISNFYGWIDVEPTSGNSQTTSYKAFCNVQVNDLTHSEHLGLVLQRMSGVSNDAKVDSLTILKESFVRGFGLFERDARASLKRLAVQSPMAWQAMSPPLVACEA</sequence>
<dbReference type="EMBL" id="VJMJ01000063">
    <property type="protein sequence ID" value="KAF0739594.1"/>
    <property type="molecule type" value="Genomic_DNA"/>
</dbReference>
<name>A0A6G0XHC0_9STRA</name>